<dbReference type="Gene3D" id="3.30.1480.10">
    <property type="entry name" value="NusA, N-terminal domain"/>
    <property type="match status" value="1"/>
</dbReference>
<dbReference type="CDD" id="cd22529">
    <property type="entry name" value="KH-II_NusA_rpt2"/>
    <property type="match status" value="1"/>
</dbReference>
<dbReference type="SUPFAM" id="SSF50249">
    <property type="entry name" value="Nucleic acid-binding proteins"/>
    <property type="match status" value="1"/>
</dbReference>
<dbReference type="Pfam" id="PF26594">
    <property type="entry name" value="KH_NusA_2nd"/>
    <property type="match status" value="1"/>
</dbReference>
<keyword evidence="6 7" id="KW-0804">Transcription</keyword>
<keyword evidence="10" id="KW-1185">Reference proteome</keyword>
<evidence type="ECO:0000256" key="2">
    <source>
        <dbReference type="ARBA" id="ARBA00022490"/>
    </source>
</evidence>
<dbReference type="FunFam" id="3.30.300.20:FF:000002">
    <property type="entry name" value="Transcription termination/antitermination protein NusA"/>
    <property type="match status" value="1"/>
</dbReference>
<dbReference type="PANTHER" id="PTHR22648">
    <property type="entry name" value="TRANSCRIPTION TERMINATION FACTOR NUSA"/>
    <property type="match status" value="1"/>
</dbReference>
<keyword evidence="5 7" id="KW-0805">Transcription regulation</keyword>
<dbReference type="Gene3D" id="2.40.50.140">
    <property type="entry name" value="Nucleic acid-binding proteins"/>
    <property type="match status" value="1"/>
</dbReference>
<dbReference type="PROSITE" id="PS50084">
    <property type="entry name" value="KH_TYPE_1"/>
    <property type="match status" value="1"/>
</dbReference>
<reference evidence="9" key="1">
    <citation type="submission" date="2021-01" db="EMBL/GenBank/DDBJ databases">
        <title>Genome public.</title>
        <authorList>
            <person name="Liu C."/>
            <person name="Sun Q."/>
        </authorList>
    </citation>
    <scope>NUCLEOTIDE SEQUENCE</scope>
    <source>
        <strain evidence="9">M6</strain>
    </source>
</reference>
<sequence>MASNKELFEALRLLEKEKGIPAEYMITQIKKAIVTACRNLYGGNENVEIKMDADKNTFSVKLLKTVVEEVEDENYEISLEDAKLISKRAAVGKEIGIPLEPKQFGRIAVQTARSVIRQGIRDGEKDQMLVEFQSKSQEIATATVERVDPITGNATLKFGNAVTVLPKSEQIEGDDLREGDTVKVYVAGVKETERGPRAIISRTHPDFVKRLFEKEIPEIYDGTVEIKSISREAGSRTKMAVFSEDSEIDAVGACIGTRGARVNTIVDELCGEKIDIVPYSDDPAEFIAAALSPANVVKVELAEDGTKACKATVPDGQLSLAIGNKGQNVRLAAKLTGYKIDIRPESGFWGEDTQDEDDKETE</sequence>
<dbReference type="InterPro" id="IPR013735">
    <property type="entry name" value="TF_NusA_N"/>
</dbReference>
<dbReference type="GO" id="GO:0003723">
    <property type="term" value="F:RNA binding"/>
    <property type="evidence" value="ECO:0007669"/>
    <property type="project" value="UniProtKB-UniRule"/>
</dbReference>
<keyword evidence="3 7" id="KW-0889">Transcription antitermination</keyword>
<dbReference type="InterPro" id="IPR003029">
    <property type="entry name" value="S1_domain"/>
</dbReference>
<dbReference type="InterPro" id="IPR030842">
    <property type="entry name" value="TF_NusA_bacterial"/>
</dbReference>
<evidence type="ECO:0000256" key="3">
    <source>
        <dbReference type="ARBA" id="ARBA00022814"/>
    </source>
</evidence>
<dbReference type="SUPFAM" id="SSF69705">
    <property type="entry name" value="Transcription factor NusA, N-terminal domain"/>
    <property type="match status" value="1"/>
</dbReference>
<dbReference type="InterPro" id="IPR025249">
    <property type="entry name" value="TF_NusA_KH_1st"/>
</dbReference>
<dbReference type="CDD" id="cd02134">
    <property type="entry name" value="KH-II_NusA_rpt1"/>
    <property type="match status" value="1"/>
</dbReference>
<evidence type="ECO:0000313" key="10">
    <source>
        <dbReference type="Proteomes" id="UP000633365"/>
    </source>
</evidence>
<evidence type="ECO:0000256" key="5">
    <source>
        <dbReference type="ARBA" id="ARBA00023015"/>
    </source>
</evidence>
<dbReference type="Gene3D" id="3.30.300.20">
    <property type="match status" value="2"/>
</dbReference>
<dbReference type="CDD" id="cd04455">
    <property type="entry name" value="S1_NusA"/>
    <property type="match status" value="1"/>
</dbReference>
<evidence type="ECO:0000259" key="8">
    <source>
        <dbReference type="SMART" id="SM00316"/>
    </source>
</evidence>
<dbReference type="InterPro" id="IPR010213">
    <property type="entry name" value="TF_NusA"/>
</dbReference>
<dbReference type="RefSeq" id="WP_201428610.1">
    <property type="nucleotide sequence ID" value="NZ_JAEQMG010000163.1"/>
</dbReference>
<dbReference type="Proteomes" id="UP000633365">
    <property type="component" value="Unassembled WGS sequence"/>
</dbReference>
<evidence type="ECO:0000313" key="9">
    <source>
        <dbReference type="EMBL" id="MBK6089919.1"/>
    </source>
</evidence>
<dbReference type="PANTHER" id="PTHR22648:SF0">
    <property type="entry name" value="TRANSCRIPTION TERMINATION_ANTITERMINATION PROTEIN NUSA"/>
    <property type="match status" value="1"/>
</dbReference>
<protein>
    <recommendedName>
        <fullName evidence="7">Transcription termination/antitermination protein NusA</fullName>
    </recommendedName>
</protein>
<evidence type="ECO:0000256" key="4">
    <source>
        <dbReference type="ARBA" id="ARBA00022884"/>
    </source>
</evidence>
<dbReference type="InterPro" id="IPR015946">
    <property type="entry name" value="KH_dom-like_a/b"/>
</dbReference>
<comment type="subcellular location">
    <subcellularLocation>
        <location evidence="7">Cytoplasm</location>
    </subcellularLocation>
</comment>
<dbReference type="GO" id="GO:0006353">
    <property type="term" value="P:DNA-templated transcription termination"/>
    <property type="evidence" value="ECO:0007669"/>
    <property type="project" value="UniProtKB-UniRule"/>
</dbReference>
<dbReference type="SMART" id="SM00316">
    <property type="entry name" value="S1"/>
    <property type="match status" value="1"/>
</dbReference>
<dbReference type="Pfam" id="PF08529">
    <property type="entry name" value="NusA_N"/>
    <property type="match status" value="1"/>
</dbReference>
<comment type="subunit">
    <text evidence="7">Monomer. Binds directly to the core enzyme of the DNA-dependent RNA polymerase and to nascent RNA.</text>
</comment>
<dbReference type="SUPFAM" id="SSF54814">
    <property type="entry name" value="Prokaryotic type KH domain (KH-domain type II)"/>
    <property type="match status" value="2"/>
</dbReference>
<dbReference type="GO" id="GO:0005829">
    <property type="term" value="C:cytosol"/>
    <property type="evidence" value="ECO:0007669"/>
    <property type="project" value="TreeGrafter"/>
</dbReference>
<evidence type="ECO:0000256" key="1">
    <source>
        <dbReference type="ARBA" id="ARBA00022472"/>
    </source>
</evidence>
<dbReference type="AlphaFoldDB" id="A0A934WU32"/>
<dbReference type="HAMAP" id="MF_00945_B">
    <property type="entry name" value="NusA_B"/>
    <property type="match status" value="1"/>
</dbReference>
<accession>A0A934WU32</accession>
<dbReference type="NCBIfam" id="TIGR01953">
    <property type="entry name" value="NusA"/>
    <property type="match status" value="1"/>
</dbReference>
<keyword evidence="4 7" id="KW-0694">RNA-binding</keyword>
<dbReference type="InterPro" id="IPR009019">
    <property type="entry name" value="KH_sf_prok-type"/>
</dbReference>
<evidence type="ECO:0000256" key="6">
    <source>
        <dbReference type="ARBA" id="ARBA00023163"/>
    </source>
</evidence>
<keyword evidence="1 7" id="KW-0806">Transcription termination</keyword>
<name>A0A934WU32_9FIRM</name>
<feature type="domain" description="S1 motif" evidence="8">
    <location>
        <begin position="135"/>
        <end position="203"/>
    </location>
</feature>
<dbReference type="InterPro" id="IPR036555">
    <property type="entry name" value="NusA_N_sf"/>
</dbReference>
<organism evidence="9 10">
    <name type="scientific">Ruminococcus difficilis</name>
    <dbReference type="NCBI Taxonomy" id="2763069"/>
    <lineage>
        <taxon>Bacteria</taxon>
        <taxon>Bacillati</taxon>
        <taxon>Bacillota</taxon>
        <taxon>Clostridia</taxon>
        <taxon>Eubacteriales</taxon>
        <taxon>Oscillospiraceae</taxon>
        <taxon>Ruminococcus</taxon>
    </lineage>
</organism>
<comment type="caution">
    <text evidence="9">The sequence shown here is derived from an EMBL/GenBank/DDBJ whole genome shotgun (WGS) entry which is preliminary data.</text>
</comment>
<dbReference type="InterPro" id="IPR012340">
    <property type="entry name" value="NA-bd_OB-fold"/>
</dbReference>
<dbReference type="InterPro" id="IPR058582">
    <property type="entry name" value="KH_NusA_2nd"/>
</dbReference>
<comment type="similarity">
    <text evidence="7">Belongs to the NusA family.</text>
</comment>
<keyword evidence="2 7" id="KW-0963">Cytoplasm</keyword>
<comment type="function">
    <text evidence="7">Participates in both transcription termination and antitermination.</text>
</comment>
<proteinExistence type="inferred from homology"/>
<dbReference type="FunFam" id="3.30.300.20:FF:000005">
    <property type="entry name" value="Transcription termination/antitermination protein NusA"/>
    <property type="match status" value="1"/>
</dbReference>
<dbReference type="GO" id="GO:0031564">
    <property type="term" value="P:transcription antitermination"/>
    <property type="evidence" value="ECO:0007669"/>
    <property type="project" value="UniProtKB-UniRule"/>
</dbReference>
<dbReference type="Pfam" id="PF13184">
    <property type="entry name" value="KH_NusA_1st"/>
    <property type="match status" value="1"/>
</dbReference>
<dbReference type="EMBL" id="JAEQMG010000163">
    <property type="protein sequence ID" value="MBK6089919.1"/>
    <property type="molecule type" value="Genomic_DNA"/>
</dbReference>
<evidence type="ECO:0000256" key="7">
    <source>
        <dbReference type="HAMAP-Rule" id="MF_00945"/>
    </source>
</evidence>
<dbReference type="GO" id="GO:0003700">
    <property type="term" value="F:DNA-binding transcription factor activity"/>
    <property type="evidence" value="ECO:0007669"/>
    <property type="project" value="InterPro"/>
</dbReference>
<gene>
    <name evidence="7 9" type="primary">nusA</name>
    <name evidence="9" type="ORF">JKK62_14940</name>
</gene>